<dbReference type="PANTHER" id="PTHR10237:SF14">
    <property type="entry name" value="MYND-TYPE DOMAIN-CONTAINING PROTEIN"/>
    <property type="match status" value="1"/>
</dbReference>
<dbReference type="Gene3D" id="6.10.140.2220">
    <property type="match status" value="1"/>
</dbReference>
<dbReference type="GO" id="GO:0000981">
    <property type="term" value="F:DNA-binding transcription factor activity, RNA polymerase II-specific"/>
    <property type="evidence" value="ECO:0007669"/>
    <property type="project" value="TreeGrafter"/>
</dbReference>
<feature type="domain" description="MYND-type" evidence="6">
    <location>
        <begin position="62"/>
        <end position="103"/>
    </location>
</feature>
<evidence type="ECO:0000256" key="2">
    <source>
        <dbReference type="ARBA" id="ARBA00022771"/>
    </source>
</evidence>
<dbReference type="InterPro" id="IPR024119">
    <property type="entry name" value="TF_DEAF-1"/>
</dbReference>
<evidence type="ECO:0000256" key="4">
    <source>
        <dbReference type="PROSITE-ProRule" id="PRU00134"/>
    </source>
</evidence>
<dbReference type="Proteomes" id="UP000807469">
    <property type="component" value="Unassembled WGS sequence"/>
</dbReference>
<dbReference type="PROSITE" id="PS50865">
    <property type="entry name" value="ZF_MYND_2"/>
    <property type="match status" value="1"/>
</dbReference>
<evidence type="ECO:0000256" key="5">
    <source>
        <dbReference type="SAM" id="Phobius"/>
    </source>
</evidence>
<keyword evidence="2 4" id="KW-0863">Zinc-finger</keyword>
<feature type="transmembrane region" description="Helical" evidence="5">
    <location>
        <begin position="115"/>
        <end position="135"/>
    </location>
</feature>
<keyword evidence="3" id="KW-0862">Zinc</keyword>
<dbReference type="Pfam" id="PF01753">
    <property type="entry name" value="zf-MYND"/>
    <property type="match status" value="1"/>
</dbReference>
<reference evidence="7" key="1">
    <citation type="submission" date="2020-11" db="EMBL/GenBank/DDBJ databases">
        <authorList>
            <consortium name="DOE Joint Genome Institute"/>
            <person name="Ahrendt S."/>
            <person name="Riley R."/>
            <person name="Andreopoulos W."/>
            <person name="Labutti K."/>
            <person name="Pangilinan J."/>
            <person name="Ruiz-Duenas F.J."/>
            <person name="Barrasa J.M."/>
            <person name="Sanchez-Garcia M."/>
            <person name="Camarero S."/>
            <person name="Miyauchi S."/>
            <person name="Serrano A."/>
            <person name="Linde D."/>
            <person name="Babiker R."/>
            <person name="Drula E."/>
            <person name="Ayuso-Fernandez I."/>
            <person name="Pacheco R."/>
            <person name="Padilla G."/>
            <person name="Ferreira P."/>
            <person name="Barriuso J."/>
            <person name="Kellner H."/>
            <person name="Castanera R."/>
            <person name="Alfaro M."/>
            <person name="Ramirez L."/>
            <person name="Pisabarro A.G."/>
            <person name="Kuo A."/>
            <person name="Tritt A."/>
            <person name="Lipzen A."/>
            <person name="He G."/>
            <person name="Yan M."/>
            <person name="Ng V."/>
            <person name="Cullen D."/>
            <person name="Martin F."/>
            <person name="Rosso M.-N."/>
            <person name="Henrissat B."/>
            <person name="Hibbett D."/>
            <person name="Martinez A.T."/>
            <person name="Grigoriev I.V."/>
        </authorList>
    </citation>
    <scope>NUCLEOTIDE SEQUENCE</scope>
    <source>
        <strain evidence="7">CIRM-BRFM 674</strain>
    </source>
</reference>
<dbReference type="InterPro" id="IPR002893">
    <property type="entry name" value="Znf_MYND"/>
</dbReference>
<proteinExistence type="predicted"/>
<name>A0A9P6D6P6_9AGAR</name>
<dbReference type="Pfam" id="PF26632">
    <property type="entry name" value="DUF8205"/>
    <property type="match status" value="1"/>
</dbReference>
<dbReference type="GO" id="GO:0008270">
    <property type="term" value="F:zinc ion binding"/>
    <property type="evidence" value="ECO:0007669"/>
    <property type="project" value="UniProtKB-KW"/>
</dbReference>
<protein>
    <recommendedName>
        <fullName evidence="6">MYND-type domain-containing protein</fullName>
    </recommendedName>
</protein>
<keyword evidence="5" id="KW-0472">Membrane</keyword>
<dbReference type="EMBL" id="MU155138">
    <property type="protein sequence ID" value="KAF9485110.1"/>
    <property type="molecule type" value="Genomic_DNA"/>
</dbReference>
<dbReference type="GO" id="GO:0005634">
    <property type="term" value="C:nucleus"/>
    <property type="evidence" value="ECO:0007669"/>
    <property type="project" value="TreeGrafter"/>
</dbReference>
<evidence type="ECO:0000259" key="6">
    <source>
        <dbReference type="PROSITE" id="PS50865"/>
    </source>
</evidence>
<dbReference type="PROSITE" id="PS01360">
    <property type="entry name" value="ZF_MYND_1"/>
    <property type="match status" value="1"/>
</dbReference>
<evidence type="ECO:0000256" key="1">
    <source>
        <dbReference type="ARBA" id="ARBA00022723"/>
    </source>
</evidence>
<keyword evidence="5" id="KW-0812">Transmembrane</keyword>
<dbReference type="SUPFAM" id="SSF144232">
    <property type="entry name" value="HIT/MYND zinc finger-like"/>
    <property type="match status" value="1"/>
</dbReference>
<dbReference type="OrthoDB" id="5231159at2759"/>
<gene>
    <name evidence="7" type="ORF">BDN70DRAFT_871821</name>
</gene>
<evidence type="ECO:0000313" key="8">
    <source>
        <dbReference type="Proteomes" id="UP000807469"/>
    </source>
</evidence>
<comment type="caution">
    <text evidence="7">The sequence shown here is derived from an EMBL/GenBank/DDBJ whole genome shotgun (WGS) entry which is preliminary data.</text>
</comment>
<evidence type="ECO:0000256" key="3">
    <source>
        <dbReference type="ARBA" id="ARBA00022833"/>
    </source>
</evidence>
<sequence>MSNSDSWRDWQLANLKKQLEIASTVRMTHPDAYDAPCPSGMPMDPQSTQDIKKKRKQLAKSCVGCKQLETKDRVFKVCSKCQARFYCSKECQRNDWPEHKLTCSKFQRQKRLQKLATTLFVNFDLSAFLSFAVIYKLGLLNPPKRDREPFSILVHLAVEPVDILDFARIRGDLGPDEAAITGGRKQGMIQVTGILPCPEHLLPHETLAEFGRLKGSKSVEYASGNSGPVGALVFMLGDVTFELPSVIVAGILEMAREADPFTQIIGDTGRTRTLPITVETCIEYINTKIRADKDNRFLLRTEVTAVDEEFIRKAAKDVDPLAEDSIFLALAKQRMRNEYIYKILLGLTLVPIR</sequence>
<keyword evidence="8" id="KW-1185">Reference proteome</keyword>
<dbReference type="InterPro" id="IPR058518">
    <property type="entry name" value="DUF8205"/>
</dbReference>
<organism evidence="7 8">
    <name type="scientific">Pholiota conissans</name>
    <dbReference type="NCBI Taxonomy" id="109636"/>
    <lineage>
        <taxon>Eukaryota</taxon>
        <taxon>Fungi</taxon>
        <taxon>Dikarya</taxon>
        <taxon>Basidiomycota</taxon>
        <taxon>Agaricomycotina</taxon>
        <taxon>Agaricomycetes</taxon>
        <taxon>Agaricomycetidae</taxon>
        <taxon>Agaricales</taxon>
        <taxon>Agaricineae</taxon>
        <taxon>Strophariaceae</taxon>
        <taxon>Pholiota</taxon>
    </lineage>
</organism>
<dbReference type="PANTHER" id="PTHR10237">
    <property type="entry name" value="DEFORMED EPIDERMAL AUTOREGULATORY FACTOR 1 HOMOLOG SUPPRESSIN"/>
    <property type="match status" value="1"/>
</dbReference>
<evidence type="ECO:0000313" key="7">
    <source>
        <dbReference type="EMBL" id="KAF9485110.1"/>
    </source>
</evidence>
<dbReference type="AlphaFoldDB" id="A0A9P6D6P6"/>
<keyword evidence="5" id="KW-1133">Transmembrane helix</keyword>
<keyword evidence="1" id="KW-0479">Metal-binding</keyword>
<accession>A0A9P6D6P6</accession>